<feature type="region of interest" description="Disordered" evidence="1">
    <location>
        <begin position="91"/>
        <end position="178"/>
    </location>
</feature>
<evidence type="ECO:0000313" key="3">
    <source>
        <dbReference type="Proteomes" id="UP000823399"/>
    </source>
</evidence>
<dbReference type="EMBL" id="JABBWM010000004">
    <property type="protein sequence ID" value="KAG2118054.1"/>
    <property type="molecule type" value="Genomic_DNA"/>
</dbReference>
<feature type="compositionally biased region" description="Basic and acidic residues" evidence="1">
    <location>
        <begin position="145"/>
        <end position="178"/>
    </location>
</feature>
<proteinExistence type="predicted"/>
<evidence type="ECO:0000256" key="1">
    <source>
        <dbReference type="SAM" id="MobiDB-lite"/>
    </source>
</evidence>
<dbReference type="Proteomes" id="UP000823399">
    <property type="component" value="Unassembled WGS sequence"/>
</dbReference>
<dbReference type="GeneID" id="64691126"/>
<dbReference type="AlphaFoldDB" id="A0A9P7JZL2"/>
<keyword evidence="3" id="KW-1185">Reference proteome</keyword>
<feature type="region of interest" description="Disordered" evidence="1">
    <location>
        <begin position="243"/>
        <end position="281"/>
    </location>
</feature>
<organism evidence="2 3">
    <name type="scientific">Suillus discolor</name>
    <dbReference type="NCBI Taxonomy" id="1912936"/>
    <lineage>
        <taxon>Eukaryota</taxon>
        <taxon>Fungi</taxon>
        <taxon>Dikarya</taxon>
        <taxon>Basidiomycota</taxon>
        <taxon>Agaricomycotina</taxon>
        <taxon>Agaricomycetes</taxon>
        <taxon>Agaricomycetidae</taxon>
        <taxon>Boletales</taxon>
        <taxon>Suillineae</taxon>
        <taxon>Suillaceae</taxon>
        <taxon>Suillus</taxon>
    </lineage>
</organism>
<accession>A0A9P7JZL2</accession>
<dbReference type="RefSeq" id="XP_041298571.1">
    <property type="nucleotide sequence ID" value="XM_041428867.1"/>
</dbReference>
<protein>
    <submittedName>
        <fullName evidence="2">Uncharacterized protein</fullName>
    </submittedName>
</protein>
<sequence length="400" mass="46148">MTRDANTQWHRNAQRMPGLYATDNFQPPILSREYSSMWDDVEVQNDWANAAREQEYACQLQVECSLNYEQHARKNKKHKHVFMDTERGRCASIDRKRTQHESVDREQRGRASIDRKRARHKSVDHERRGRMSLDRPQERPGFIYHEQERRASVDHERQRRESVDGEQGRRASIDRRHDRECNMSIGRHGHYGSVSRTFPRPPVCAVSFRPPTTGPQSRPCTSEYVMVPRPPVCAVSLKHPTTPQFRHRKSESATVPRPPVCAVPFEHPTTGPKSRHRNSDSVAFPRPSVCAVSSKLPTTGPQSRHPHRSSFDYATIHDHSDERQHPVYVLPPTAPAPQIHLPPQRIRTVSMEAVRRLPFRSPEVSSFEKSKPSGLARFNPFNKLCSATSQKIRRKTVVRA</sequence>
<gene>
    <name evidence="2" type="ORF">F5147DRAFT_255896</name>
</gene>
<reference evidence="2" key="1">
    <citation type="journal article" date="2020" name="New Phytol.">
        <title>Comparative genomics reveals dynamic genome evolution in host specialist ectomycorrhizal fungi.</title>
        <authorList>
            <person name="Lofgren L.A."/>
            <person name="Nguyen N.H."/>
            <person name="Vilgalys R."/>
            <person name="Ruytinx J."/>
            <person name="Liao H.L."/>
            <person name="Branco S."/>
            <person name="Kuo A."/>
            <person name="LaButti K."/>
            <person name="Lipzen A."/>
            <person name="Andreopoulos W."/>
            <person name="Pangilinan J."/>
            <person name="Riley R."/>
            <person name="Hundley H."/>
            <person name="Na H."/>
            <person name="Barry K."/>
            <person name="Grigoriev I.V."/>
            <person name="Stajich J.E."/>
            <person name="Kennedy P.G."/>
        </authorList>
    </citation>
    <scope>NUCLEOTIDE SEQUENCE</scope>
    <source>
        <strain evidence="2">FC423</strain>
    </source>
</reference>
<comment type="caution">
    <text evidence="2">The sequence shown here is derived from an EMBL/GenBank/DDBJ whole genome shotgun (WGS) entry which is preliminary data.</text>
</comment>
<name>A0A9P7JZL2_9AGAM</name>
<dbReference type="OrthoDB" id="2684933at2759"/>
<evidence type="ECO:0000313" key="2">
    <source>
        <dbReference type="EMBL" id="KAG2118054.1"/>
    </source>
</evidence>
<feature type="compositionally biased region" description="Basic and acidic residues" evidence="1">
    <location>
        <begin position="91"/>
        <end position="138"/>
    </location>
</feature>